<evidence type="ECO:0000256" key="3">
    <source>
        <dbReference type="ARBA" id="ARBA00022824"/>
    </source>
</evidence>
<keyword evidence="2" id="KW-0813">Transport</keyword>
<dbReference type="Proteomes" id="UP001469553">
    <property type="component" value="Unassembled WGS sequence"/>
</dbReference>
<keyword evidence="3" id="KW-0256">Endoplasmic reticulum</keyword>
<evidence type="ECO:0000256" key="2">
    <source>
        <dbReference type="ARBA" id="ARBA00022448"/>
    </source>
</evidence>
<name>A0ABV0XDT6_9TELE</name>
<evidence type="ECO:0000313" key="7">
    <source>
        <dbReference type="Proteomes" id="UP001469553"/>
    </source>
</evidence>
<keyword evidence="4" id="KW-0653">Protein transport</keyword>
<feature type="domain" description="Sec39" evidence="5">
    <location>
        <begin position="5"/>
        <end position="341"/>
    </location>
</feature>
<sequence length="498" mass="55507">PETDITASLHDKVDKLEKHLSVVEVLEKHGLQKPISYVKNSQSRKEEAHQLMVKLCRHTGRKNPPVSETVWRGLLQDLLDMQQNVYSCLKSETCHQVFVESLLCSSRVENVRLAGQLMHCSKVRQDVPVSLSFRGKGYAVKLAYESSVELVLAAAREYFNSSTSLTDPCMELARACLQLITDCPPAIQEELDLISALSQLVDFSVCILPLQVRLRSNRLSLIEECIAQCSTAYKQSATLLNLALLLRVSGDNNTGRKGQVLTLLAEQALKCLDFKASYIHCQDLMTAGYSPAWEVCSLLGQSEGYRDLEVRQELLAFALTHCPPDNIHTLLAASSDLQTQVLYQAVNYQMEPAKTETGREVTKADYLKQAGTAGDLLHRTTAKTMEVLTTTGLTTKAVLTAVSDHRWWKESLSYLHPLQGHGVGATDQEGVFENSNLERQGCSPFYQELIEDPYVDPSQDVYSFYKETPQENFAEVLLRTGKLAEAKTEGKTLFPATE</sequence>
<dbReference type="InterPro" id="IPR013244">
    <property type="entry name" value="Sec39_domain"/>
</dbReference>
<gene>
    <name evidence="6" type="ORF">AMECASPLE_011287</name>
</gene>
<evidence type="ECO:0000259" key="5">
    <source>
        <dbReference type="Pfam" id="PF08314"/>
    </source>
</evidence>
<feature type="non-terminal residue" evidence="6">
    <location>
        <position position="498"/>
    </location>
</feature>
<protein>
    <recommendedName>
        <fullName evidence="5">Sec39 domain-containing protein</fullName>
    </recommendedName>
</protein>
<evidence type="ECO:0000313" key="6">
    <source>
        <dbReference type="EMBL" id="MEQ2279617.1"/>
    </source>
</evidence>
<dbReference type="PANTHER" id="PTHR15922:SF2">
    <property type="entry name" value="NBAS SUBUNIT OF NRZ TETHERING COMPLEX"/>
    <property type="match status" value="1"/>
</dbReference>
<reference evidence="6 7" key="1">
    <citation type="submission" date="2021-06" db="EMBL/GenBank/DDBJ databases">
        <authorList>
            <person name="Palmer J.M."/>
        </authorList>
    </citation>
    <scope>NUCLEOTIDE SEQUENCE [LARGE SCALE GENOMIC DNA]</scope>
    <source>
        <strain evidence="6 7">AS_MEX2019</strain>
        <tissue evidence="6">Muscle</tissue>
    </source>
</reference>
<organism evidence="6 7">
    <name type="scientific">Ameca splendens</name>
    <dbReference type="NCBI Taxonomy" id="208324"/>
    <lineage>
        <taxon>Eukaryota</taxon>
        <taxon>Metazoa</taxon>
        <taxon>Chordata</taxon>
        <taxon>Craniata</taxon>
        <taxon>Vertebrata</taxon>
        <taxon>Euteleostomi</taxon>
        <taxon>Actinopterygii</taxon>
        <taxon>Neopterygii</taxon>
        <taxon>Teleostei</taxon>
        <taxon>Neoteleostei</taxon>
        <taxon>Acanthomorphata</taxon>
        <taxon>Ovalentaria</taxon>
        <taxon>Atherinomorphae</taxon>
        <taxon>Cyprinodontiformes</taxon>
        <taxon>Goodeidae</taxon>
        <taxon>Ameca</taxon>
    </lineage>
</organism>
<evidence type="ECO:0000256" key="4">
    <source>
        <dbReference type="ARBA" id="ARBA00022927"/>
    </source>
</evidence>
<dbReference type="PANTHER" id="PTHR15922">
    <property type="entry name" value="NEUROBLASTOMA-AMPLIFIED SEQUENCE"/>
    <property type="match status" value="1"/>
</dbReference>
<proteinExistence type="predicted"/>
<accession>A0ABV0XDT6</accession>
<dbReference type="Pfam" id="PF08314">
    <property type="entry name" value="Sec39"/>
    <property type="match status" value="1"/>
</dbReference>
<comment type="caution">
    <text evidence="6">The sequence shown here is derived from an EMBL/GenBank/DDBJ whole genome shotgun (WGS) entry which is preliminary data.</text>
</comment>
<comment type="subcellular location">
    <subcellularLocation>
        <location evidence="1">Endoplasmic reticulum</location>
    </subcellularLocation>
</comment>
<dbReference type="EMBL" id="JAHRIP010000677">
    <property type="protein sequence ID" value="MEQ2279617.1"/>
    <property type="molecule type" value="Genomic_DNA"/>
</dbReference>
<evidence type="ECO:0000256" key="1">
    <source>
        <dbReference type="ARBA" id="ARBA00004240"/>
    </source>
</evidence>
<keyword evidence="7" id="KW-1185">Reference proteome</keyword>
<feature type="non-terminal residue" evidence="6">
    <location>
        <position position="1"/>
    </location>
</feature>